<gene>
    <name evidence="2" type="ORF">PVAND_015503</name>
</gene>
<dbReference type="EMBL" id="JADBJN010000004">
    <property type="protein sequence ID" value="KAG5667524.1"/>
    <property type="molecule type" value="Genomic_DNA"/>
</dbReference>
<protein>
    <submittedName>
        <fullName evidence="2">Uncharacterized protein</fullName>
    </submittedName>
</protein>
<reference evidence="2" key="1">
    <citation type="submission" date="2021-03" db="EMBL/GenBank/DDBJ databases">
        <title>Chromosome level genome of the anhydrobiotic midge Polypedilum vanderplanki.</title>
        <authorList>
            <person name="Yoshida Y."/>
            <person name="Kikawada T."/>
            <person name="Gusev O."/>
        </authorList>
    </citation>
    <scope>NUCLEOTIDE SEQUENCE</scope>
    <source>
        <strain evidence="2">NIAS01</strain>
        <tissue evidence="2">Whole body or cell culture</tissue>
    </source>
</reference>
<proteinExistence type="predicted"/>
<dbReference type="Proteomes" id="UP001107558">
    <property type="component" value="Chromosome 4"/>
</dbReference>
<dbReference type="AlphaFoldDB" id="A0A9J6BCF1"/>
<sequence length="461" mass="52397">MSSQSEDSNKSVTKSNILDYFGAAGTSSGSKIKNSINSKVRKHGGNNRKNPDGRKTKNSLPKTQSHAASSAQQFSDDSYTLLGQDPMFSPIKHMTSDIREINASCETRICRCKPLDNSATFDVMKKQSNELLEIVKEQNNVINKLINGVISNNTGINSVVNRSNEITEVIEGLRKSSNVHSDQIEKLKVKSEFMHEENNLLSTRVEKLETIQEAKALSSKLYIIPLCKDEMDAIEKGNESHLHALYNIFNSMKIKYDRSHISNVRIRDGMRKIKGERRFIKMLLIDFLNDKAAGKIFAQIVAHNSENVQKGKQPRYFAELPTGRKIGLLRFLCNKLKLEGHISKIYINEYGITVQYPSIDKNEKESSIKSVLITCEDDINKLRKTLKIKDAHIPISDVYKVNDRPLKRSRKSNSYEEDDSHDNHENKKPLFERTQTVSVKDSGESEFEMDLSLHYSTPKQQ</sequence>
<name>A0A9J6BCF1_POLVA</name>
<evidence type="ECO:0000313" key="3">
    <source>
        <dbReference type="Proteomes" id="UP001107558"/>
    </source>
</evidence>
<feature type="region of interest" description="Disordered" evidence="1">
    <location>
        <begin position="21"/>
        <end position="74"/>
    </location>
</feature>
<accession>A0A9J6BCF1</accession>
<comment type="caution">
    <text evidence="2">The sequence shown here is derived from an EMBL/GenBank/DDBJ whole genome shotgun (WGS) entry which is preliminary data.</text>
</comment>
<organism evidence="2 3">
    <name type="scientific">Polypedilum vanderplanki</name>
    <name type="common">Sleeping chironomid midge</name>
    <dbReference type="NCBI Taxonomy" id="319348"/>
    <lineage>
        <taxon>Eukaryota</taxon>
        <taxon>Metazoa</taxon>
        <taxon>Ecdysozoa</taxon>
        <taxon>Arthropoda</taxon>
        <taxon>Hexapoda</taxon>
        <taxon>Insecta</taxon>
        <taxon>Pterygota</taxon>
        <taxon>Neoptera</taxon>
        <taxon>Endopterygota</taxon>
        <taxon>Diptera</taxon>
        <taxon>Nematocera</taxon>
        <taxon>Chironomoidea</taxon>
        <taxon>Chironomidae</taxon>
        <taxon>Chironominae</taxon>
        <taxon>Polypedilum</taxon>
        <taxon>Polypedilum</taxon>
    </lineage>
</organism>
<keyword evidence="3" id="KW-1185">Reference proteome</keyword>
<feature type="compositionally biased region" description="Basic and acidic residues" evidence="1">
    <location>
        <begin position="421"/>
        <end position="431"/>
    </location>
</feature>
<feature type="compositionally biased region" description="Low complexity" evidence="1">
    <location>
        <begin position="27"/>
        <end position="38"/>
    </location>
</feature>
<evidence type="ECO:0000313" key="2">
    <source>
        <dbReference type="EMBL" id="KAG5667524.1"/>
    </source>
</evidence>
<feature type="compositionally biased region" description="Low complexity" evidence="1">
    <location>
        <begin position="64"/>
        <end position="73"/>
    </location>
</feature>
<evidence type="ECO:0000256" key="1">
    <source>
        <dbReference type="SAM" id="MobiDB-lite"/>
    </source>
</evidence>
<feature type="region of interest" description="Disordered" evidence="1">
    <location>
        <begin position="406"/>
        <end position="461"/>
    </location>
</feature>